<dbReference type="InterPro" id="IPR008271">
    <property type="entry name" value="Ser/Thr_kinase_AS"/>
</dbReference>
<keyword evidence="3 15" id="KW-0808">Transferase</keyword>
<dbReference type="SUPFAM" id="SSF51110">
    <property type="entry name" value="alpha-D-mannose-specific plant lectins"/>
    <property type="match status" value="1"/>
</dbReference>
<dbReference type="InterPro" id="IPR000719">
    <property type="entry name" value="Prot_kinase_dom"/>
</dbReference>
<protein>
    <recommendedName>
        <fullName evidence="15">Receptor-like serine/threonine-protein kinase</fullName>
        <ecNumber evidence="15">2.7.11.1</ecNumber>
    </recommendedName>
</protein>
<dbReference type="PROSITE" id="PS50948">
    <property type="entry name" value="PAN"/>
    <property type="match status" value="1"/>
</dbReference>
<dbReference type="Pfam" id="PF11883">
    <property type="entry name" value="DUF3403"/>
    <property type="match status" value="1"/>
</dbReference>
<dbReference type="GO" id="GO:0004674">
    <property type="term" value="F:protein serine/threonine kinase activity"/>
    <property type="evidence" value="ECO:0007669"/>
    <property type="project" value="UniProtKB-KW"/>
</dbReference>
<evidence type="ECO:0000256" key="16">
    <source>
        <dbReference type="SAM" id="Phobius"/>
    </source>
</evidence>
<dbReference type="PROSITE" id="PS00108">
    <property type="entry name" value="PROTEIN_KINASE_ST"/>
    <property type="match status" value="1"/>
</dbReference>
<proteinExistence type="inferred from homology"/>
<dbReference type="Gene3D" id="2.90.10.10">
    <property type="entry name" value="Bulb-type lectin domain"/>
    <property type="match status" value="1"/>
</dbReference>
<evidence type="ECO:0000256" key="3">
    <source>
        <dbReference type="ARBA" id="ARBA00022679"/>
    </source>
</evidence>
<dbReference type="InterPro" id="IPR021820">
    <property type="entry name" value="S-locus_recpt_kinase_C"/>
</dbReference>
<dbReference type="EMBL" id="CP093347">
    <property type="protein sequence ID" value="WOH02491.1"/>
    <property type="molecule type" value="Genomic_DNA"/>
</dbReference>
<dbReference type="PROSITE" id="PS50927">
    <property type="entry name" value="BULB_LECTIN"/>
    <property type="match status" value="1"/>
</dbReference>
<dbReference type="InterPro" id="IPR001480">
    <property type="entry name" value="Bulb-type_lectin_dom"/>
</dbReference>
<keyword evidence="4 16" id="KW-0812">Transmembrane</keyword>
<dbReference type="PANTHER" id="PTHR32444:SF235">
    <property type="entry name" value="OS01G0783900 PROTEIN"/>
    <property type="match status" value="1"/>
</dbReference>
<dbReference type="Pfam" id="PF00954">
    <property type="entry name" value="S_locus_glycop"/>
    <property type="match status" value="1"/>
</dbReference>
<comment type="catalytic activity">
    <reaction evidence="14 15">
        <text>L-seryl-[protein] + ATP = O-phospho-L-seryl-[protein] + ADP + H(+)</text>
        <dbReference type="Rhea" id="RHEA:17989"/>
        <dbReference type="Rhea" id="RHEA-COMP:9863"/>
        <dbReference type="Rhea" id="RHEA-COMP:11604"/>
        <dbReference type="ChEBI" id="CHEBI:15378"/>
        <dbReference type="ChEBI" id="CHEBI:29999"/>
        <dbReference type="ChEBI" id="CHEBI:30616"/>
        <dbReference type="ChEBI" id="CHEBI:83421"/>
        <dbReference type="ChEBI" id="CHEBI:456216"/>
        <dbReference type="EC" id="2.7.11.1"/>
    </reaction>
</comment>
<dbReference type="AlphaFoldDB" id="A0AAF0X9W0"/>
<dbReference type="SMART" id="SM00473">
    <property type="entry name" value="PAN_AP"/>
    <property type="match status" value="1"/>
</dbReference>
<dbReference type="GO" id="GO:0005524">
    <property type="term" value="F:ATP binding"/>
    <property type="evidence" value="ECO:0007669"/>
    <property type="project" value="UniProtKB-KW"/>
</dbReference>
<dbReference type="Gene3D" id="3.50.4.10">
    <property type="entry name" value="Hepatocyte Growth Factor"/>
    <property type="match status" value="1"/>
</dbReference>
<evidence type="ECO:0000256" key="11">
    <source>
        <dbReference type="ARBA" id="ARBA00023157"/>
    </source>
</evidence>
<evidence type="ECO:0000256" key="6">
    <source>
        <dbReference type="ARBA" id="ARBA00022741"/>
    </source>
</evidence>
<keyword evidence="5" id="KW-0732">Signal</keyword>
<evidence type="ECO:0000259" key="18">
    <source>
        <dbReference type="PROSITE" id="PS50927"/>
    </source>
</evidence>
<evidence type="ECO:0000256" key="5">
    <source>
        <dbReference type="ARBA" id="ARBA00022729"/>
    </source>
</evidence>
<dbReference type="FunFam" id="1.10.510.10:FF:000060">
    <property type="entry name" value="G-type lectin S-receptor-like serine/threonine-protein kinase"/>
    <property type="match status" value="1"/>
</dbReference>
<dbReference type="CDD" id="cd14066">
    <property type="entry name" value="STKc_IRAK"/>
    <property type="match status" value="1"/>
</dbReference>
<dbReference type="InterPro" id="IPR024171">
    <property type="entry name" value="SRK-like_kinase"/>
</dbReference>
<evidence type="ECO:0000256" key="1">
    <source>
        <dbReference type="ARBA" id="ARBA00004479"/>
    </source>
</evidence>
<evidence type="ECO:0000256" key="9">
    <source>
        <dbReference type="ARBA" id="ARBA00022989"/>
    </source>
</evidence>
<sequence length="822" mass="92679">MELTTIILLCYTATYILINSLAADKITRYQTFRDGDTIISAGGEFELGFFSPGSSTNRYLGIWYKKISEGTVVWVANRDRPLTDSSGSVLVDGNGITILQSVNGTNGIIWTANTSNYIKNPVVQLLDSGNLVLMSEDLEGFVWQSFDYPANTLLPGMKIGIDLVTGIERYYTSWKTDNDPSIGRFSQRLDPSGFPQFFWMKGSVIWSRTGPWNGYKFNGNPNSSPNGIYKDTFVFNEKEVYYKFDLTNRTSAVMRYIMTTAGVTQLLVWNDQLQQWSIYLSLQNTDCGRYGSCGAYGICDIKNSPRCGCLRGFVPKFPEKWKAADWSDGCVRKTRLVCGTKEGFVKYSGVKLPDTRHIRYDLKINLKECENLCLKNCSCTAYANAYVTRGGQGCLLWFSDLIDIGDYKEDGQDIYVKMSASEMGESWRSGSKRQIQFIVIPAALVVTLLGVIFLLIFTKRKLIKEEKLKSISETESVALTKMESEDFDLPLFDFKRIANATSNFCRDKKLGEGGFGPVYKGILDDGRELAVKRLSKNSSQGLDEFKNEVSCIAKLQHRNLVTLLGCCIEKGERILIYEYMANKSLDLIIFDEKVKNTMDWPKRYSIISGIARGLLYLHQDSKLRIIHRDLKASNILLDHEMNPKISDFGMARIFGGNETEANTSRVVGTYGYMSPEYAIDGQFSVKSDIYSFGVLLIEIVCGVKNRLFTHPDHSLNLLGHAWLSYKGDKLLQLIDGVILDSSNHIEVFRVIQIGLLCVQNDPKDRPVMSQVVLMLSSNMKLPHPKQPGFFMERYLLEADYSLSSPNLSSSNQFTITTLLPRQ</sequence>
<keyword evidence="2 15" id="KW-0723">Serine/threonine-protein kinase</keyword>
<dbReference type="Gene3D" id="3.30.200.20">
    <property type="entry name" value="Phosphorylase Kinase, domain 1"/>
    <property type="match status" value="1"/>
</dbReference>
<dbReference type="InterPro" id="IPR036426">
    <property type="entry name" value="Bulb-type_lectin_dom_sf"/>
</dbReference>
<name>A0AAF0X9W0_DAUCS</name>
<reference evidence="20" key="1">
    <citation type="journal article" date="2016" name="Nat. Genet.">
        <title>A high-quality carrot genome assembly provides new insights into carotenoid accumulation and asterid genome evolution.</title>
        <authorList>
            <person name="Iorizzo M."/>
            <person name="Ellison S."/>
            <person name="Senalik D."/>
            <person name="Zeng P."/>
            <person name="Satapoomin P."/>
            <person name="Huang J."/>
            <person name="Bowman M."/>
            <person name="Iovene M."/>
            <person name="Sanseverino W."/>
            <person name="Cavagnaro P."/>
            <person name="Yildiz M."/>
            <person name="Macko-Podgorni A."/>
            <person name="Moranska E."/>
            <person name="Grzebelus E."/>
            <person name="Grzebelus D."/>
            <person name="Ashrafi H."/>
            <person name="Zheng Z."/>
            <person name="Cheng S."/>
            <person name="Spooner D."/>
            <person name="Van Deynze A."/>
            <person name="Simon P."/>
        </authorList>
    </citation>
    <scope>NUCLEOTIDE SEQUENCE</scope>
    <source>
        <tissue evidence="20">Leaf</tissue>
    </source>
</reference>
<evidence type="ECO:0000259" key="19">
    <source>
        <dbReference type="PROSITE" id="PS50948"/>
    </source>
</evidence>
<dbReference type="Proteomes" id="UP000077755">
    <property type="component" value="Chromosome 5"/>
</dbReference>
<dbReference type="GO" id="GO:0016020">
    <property type="term" value="C:membrane"/>
    <property type="evidence" value="ECO:0007669"/>
    <property type="project" value="UniProtKB-SubCell"/>
</dbReference>
<keyword evidence="10 16" id="KW-0472">Membrane</keyword>
<dbReference type="Pfam" id="PF08276">
    <property type="entry name" value="PAN_2"/>
    <property type="match status" value="1"/>
</dbReference>
<dbReference type="FunFam" id="2.90.10.10:FF:000029">
    <property type="entry name" value="G-type lectin S-receptor-like serine/threonine-protein kinase"/>
    <property type="match status" value="1"/>
</dbReference>
<gene>
    <name evidence="20" type="ORF">DCAR_0521880</name>
</gene>
<evidence type="ECO:0000313" key="20">
    <source>
        <dbReference type="EMBL" id="WOH02491.1"/>
    </source>
</evidence>
<feature type="transmembrane region" description="Helical" evidence="16">
    <location>
        <begin position="435"/>
        <end position="457"/>
    </location>
</feature>
<dbReference type="PANTHER" id="PTHR32444">
    <property type="entry name" value="BULB-TYPE LECTIN DOMAIN-CONTAINING PROTEIN"/>
    <property type="match status" value="1"/>
</dbReference>
<dbReference type="CDD" id="cd00028">
    <property type="entry name" value="B_lectin"/>
    <property type="match status" value="1"/>
</dbReference>
<feature type="domain" description="Apple" evidence="19">
    <location>
        <begin position="338"/>
        <end position="420"/>
    </location>
</feature>
<evidence type="ECO:0000256" key="8">
    <source>
        <dbReference type="ARBA" id="ARBA00022840"/>
    </source>
</evidence>
<accession>A0AAF0X9W0</accession>
<evidence type="ECO:0000313" key="21">
    <source>
        <dbReference type="Proteomes" id="UP000077755"/>
    </source>
</evidence>
<keyword evidence="12" id="KW-0325">Glycoprotein</keyword>
<evidence type="ECO:0000259" key="17">
    <source>
        <dbReference type="PROSITE" id="PS50011"/>
    </source>
</evidence>
<evidence type="ECO:0000256" key="10">
    <source>
        <dbReference type="ARBA" id="ARBA00023136"/>
    </source>
</evidence>
<keyword evidence="8 15" id="KW-0067">ATP-binding</keyword>
<organism evidence="20 21">
    <name type="scientific">Daucus carota subsp. sativus</name>
    <name type="common">Carrot</name>
    <dbReference type="NCBI Taxonomy" id="79200"/>
    <lineage>
        <taxon>Eukaryota</taxon>
        <taxon>Viridiplantae</taxon>
        <taxon>Streptophyta</taxon>
        <taxon>Embryophyta</taxon>
        <taxon>Tracheophyta</taxon>
        <taxon>Spermatophyta</taxon>
        <taxon>Magnoliopsida</taxon>
        <taxon>eudicotyledons</taxon>
        <taxon>Gunneridae</taxon>
        <taxon>Pentapetalae</taxon>
        <taxon>asterids</taxon>
        <taxon>campanulids</taxon>
        <taxon>Apiales</taxon>
        <taxon>Apiaceae</taxon>
        <taxon>Apioideae</taxon>
        <taxon>Scandiceae</taxon>
        <taxon>Daucinae</taxon>
        <taxon>Daucus</taxon>
        <taxon>Daucus sect. Daucus</taxon>
    </lineage>
</organism>
<feature type="domain" description="Bulb-type lectin" evidence="18">
    <location>
        <begin position="23"/>
        <end position="146"/>
    </location>
</feature>
<evidence type="ECO:0000256" key="2">
    <source>
        <dbReference type="ARBA" id="ARBA00022527"/>
    </source>
</evidence>
<dbReference type="SMART" id="SM00220">
    <property type="entry name" value="S_TKc"/>
    <property type="match status" value="1"/>
</dbReference>
<keyword evidence="9 16" id="KW-1133">Transmembrane helix</keyword>
<feature type="domain" description="Protein kinase" evidence="17">
    <location>
        <begin position="504"/>
        <end position="786"/>
    </location>
</feature>
<comment type="subcellular location">
    <subcellularLocation>
        <location evidence="1">Membrane</location>
        <topology evidence="1">Single-pass type I membrane protein</topology>
    </subcellularLocation>
</comment>
<reference evidence="20" key="2">
    <citation type="submission" date="2022-03" db="EMBL/GenBank/DDBJ databases">
        <title>Draft title - Genomic analysis of global carrot germplasm unveils the trajectory of domestication and the origin of high carotenoid orange carrot.</title>
        <authorList>
            <person name="Iorizzo M."/>
            <person name="Ellison S."/>
            <person name="Senalik D."/>
            <person name="Macko-Podgorni A."/>
            <person name="Grzebelus D."/>
            <person name="Bostan H."/>
            <person name="Rolling W."/>
            <person name="Curaba J."/>
            <person name="Simon P."/>
        </authorList>
    </citation>
    <scope>NUCLEOTIDE SEQUENCE</scope>
    <source>
        <tissue evidence="20">Leaf</tissue>
    </source>
</reference>
<dbReference type="Pfam" id="PF01453">
    <property type="entry name" value="B_lectin"/>
    <property type="match status" value="1"/>
</dbReference>
<dbReference type="PROSITE" id="PS50011">
    <property type="entry name" value="PROTEIN_KINASE_DOM"/>
    <property type="match status" value="1"/>
</dbReference>
<dbReference type="FunFam" id="3.30.200.20:FF:000195">
    <property type="entry name" value="G-type lectin S-receptor-like serine/threonine-protein kinase"/>
    <property type="match status" value="1"/>
</dbReference>
<dbReference type="InterPro" id="IPR001245">
    <property type="entry name" value="Ser-Thr/Tyr_kinase_cat_dom"/>
</dbReference>
<comment type="similarity">
    <text evidence="15">Belongs to the protein kinase superfamily. Ser/Thr protein kinase family.</text>
</comment>
<evidence type="ECO:0000256" key="14">
    <source>
        <dbReference type="ARBA" id="ARBA00048679"/>
    </source>
</evidence>
<keyword evidence="6 15" id="KW-0547">Nucleotide-binding</keyword>
<dbReference type="SUPFAM" id="SSF56112">
    <property type="entry name" value="Protein kinase-like (PK-like)"/>
    <property type="match status" value="1"/>
</dbReference>
<comment type="catalytic activity">
    <reaction evidence="13 15">
        <text>L-threonyl-[protein] + ATP = O-phospho-L-threonyl-[protein] + ADP + H(+)</text>
        <dbReference type="Rhea" id="RHEA:46608"/>
        <dbReference type="Rhea" id="RHEA-COMP:11060"/>
        <dbReference type="Rhea" id="RHEA-COMP:11605"/>
        <dbReference type="ChEBI" id="CHEBI:15378"/>
        <dbReference type="ChEBI" id="CHEBI:30013"/>
        <dbReference type="ChEBI" id="CHEBI:30616"/>
        <dbReference type="ChEBI" id="CHEBI:61977"/>
        <dbReference type="ChEBI" id="CHEBI:456216"/>
        <dbReference type="EC" id="2.7.11.1"/>
    </reaction>
</comment>
<dbReference type="SMART" id="SM00108">
    <property type="entry name" value="B_lectin"/>
    <property type="match status" value="1"/>
</dbReference>
<dbReference type="CDD" id="cd01098">
    <property type="entry name" value="PAN_AP_plant"/>
    <property type="match status" value="1"/>
</dbReference>
<dbReference type="InterPro" id="IPR011009">
    <property type="entry name" value="Kinase-like_dom_sf"/>
</dbReference>
<evidence type="ECO:0000256" key="15">
    <source>
        <dbReference type="PIRNR" id="PIRNR000641"/>
    </source>
</evidence>
<dbReference type="InterPro" id="IPR003609">
    <property type="entry name" value="Pan_app"/>
</dbReference>
<keyword evidence="7 15" id="KW-0418">Kinase</keyword>
<dbReference type="GO" id="GO:0048544">
    <property type="term" value="P:recognition of pollen"/>
    <property type="evidence" value="ECO:0007669"/>
    <property type="project" value="InterPro"/>
</dbReference>
<dbReference type="Pfam" id="PF07714">
    <property type="entry name" value="PK_Tyr_Ser-Thr"/>
    <property type="match status" value="1"/>
</dbReference>
<dbReference type="Gene3D" id="1.10.510.10">
    <property type="entry name" value="Transferase(Phosphotransferase) domain 1"/>
    <property type="match status" value="1"/>
</dbReference>
<evidence type="ECO:0000256" key="4">
    <source>
        <dbReference type="ARBA" id="ARBA00022692"/>
    </source>
</evidence>
<dbReference type="InterPro" id="IPR000858">
    <property type="entry name" value="S_locus_glycoprot_dom"/>
</dbReference>
<evidence type="ECO:0000256" key="7">
    <source>
        <dbReference type="ARBA" id="ARBA00022777"/>
    </source>
</evidence>
<dbReference type="EC" id="2.7.11.1" evidence="15"/>
<evidence type="ECO:0000256" key="12">
    <source>
        <dbReference type="ARBA" id="ARBA00023180"/>
    </source>
</evidence>
<dbReference type="PIRSF" id="PIRSF000641">
    <property type="entry name" value="SRK"/>
    <property type="match status" value="1"/>
</dbReference>
<keyword evidence="21" id="KW-1185">Reference proteome</keyword>
<evidence type="ECO:0000256" key="13">
    <source>
        <dbReference type="ARBA" id="ARBA00047899"/>
    </source>
</evidence>
<keyword evidence="11" id="KW-1015">Disulfide bond</keyword>